<dbReference type="SUPFAM" id="SSF53383">
    <property type="entry name" value="PLP-dependent transferases"/>
    <property type="match status" value="1"/>
</dbReference>
<dbReference type="Gene3D" id="3.90.1150.10">
    <property type="entry name" value="Aspartate Aminotransferase, domain 1"/>
    <property type="match status" value="1"/>
</dbReference>
<name>A0A6J6DK48_9ZZZZ</name>
<gene>
    <name evidence="1" type="ORF">UFOPK1650_00379</name>
</gene>
<dbReference type="InterPro" id="IPR015422">
    <property type="entry name" value="PyrdxlP-dep_Trfase_small"/>
</dbReference>
<accession>A0A6J6DK48</accession>
<evidence type="ECO:0000313" key="1">
    <source>
        <dbReference type="EMBL" id="CAB4564441.1"/>
    </source>
</evidence>
<proteinExistence type="predicted"/>
<reference evidence="1" key="1">
    <citation type="submission" date="2020-05" db="EMBL/GenBank/DDBJ databases">
        <authorList>
            <person name="Chiriac C."/>
            <person name="Salcher M."/>
            <person name="Ghai R."/>
            <person name="Kavagutti S V."/>
        </authorList>
    </citation>
    <scope>NUCLEOTIDE SEQUENCE</scope>
</reference>
<dbReference type="EMBL" id="CAEZTJ010000034">
    <property type="protein sequence ID" value="CAB4564441.1"/>
    <property type="molecule type" value="Genomic_DNA"/>
</dbReference>
<protein>
    <submittedName>
        <fullName evidence="1">Unannotated protein</fullName>
    </submittedName>
</protein>
<organism evidence="1">
    <name type="scientific">freshwater metagenome</name>
    <dbReference type="NCBI Taxonomy" id="449393"/>
    <lineage>
        <taxon>unclassified sequences</taxon>
        <taxon>metagenomes</taxon>
        <taxon>ecological metagenomes</taxon>
    </lineage>
</organism>
<dbReference type="InterPro" id="IPR015424">
    <property type="entry name" value="PyrdxlP-dep_Trfase"/>
</dbReference>
<sequence>MSPVTTASHDQSSSPLRRNFQESVPLTSKELEFLGLAFALGESDPRWSFGPGAENALRLQRSLETIANAWGLSPSTLTFFSDRYLAFYLAINGVLIANDFPSISLSTIEKKEVLAIVDGLPNSLPRHHYGVGIDGIFDSFGDDRSLHILQIRNGETGIRQRELPDGALILDATSALPGDFNEIDLASRPWHAIVLDATSWGGPRGLYALTINPALHWRNPMPTLDTSMPTFGANYGLTMLAALQLEEFLGRDHQAIIDANERVREIVSHVADVDIAGKDTRDRLSLSFLYTESEELQRSLYADGFLFDSGSACSSSQLEPSHVLTRMGLLSHGNVRLRFRPENLASAEEFAHALIEKVEAERSRR</sequence>
<dbReference type="AlphaFoldDB" id="A0A6J6DK48"/>